<dbReference type="InterPro" id="IPR011991">
    <property type="entry name" value="ArsR-like_HTH"/>
</dbReference>
<keyword evidence="3" id="KW-0804">Transcription</keyword>
<protein>
    <submittedName>
        <fullName evidence="5">ArsR/SmtB family transcription factor</fullName>
    </submittedName>
</protein>
<dbReference type="PROSITE" id="PS50987">
    <property type="entry name" value="HTH_ARSR_2"/>
    <property type="match status" value="1"/>
</dbReference>
<gene>
    <name evidence="5" type="ORF">ACFFGE_02900</name>
</gene>
<reference evidence="5 6" key="1">
    <citation type="submission" date="2024-09" db="EMBL/GenBank/DDBJ databases">
        <authorList>
            <person name="Sun Q."/>
            <person name="Mori K."/>
        </authorList>
    </citation>
    <scope>NUCLEOTIDE SEQUENCE [LARGE SCALE GENOMIC DNA]</scope>
    <source>
        <strain evidence="5 6">NCAIM B.02621</strain>
    </source>
</reference>
<dbReference type="InterPro" id="IPR036390">
    <property type="entry name" value="WH_DNA-bd_sf"/>
</dbReference>
<evidence type="ECO:0000256" key="2">
    <source>
        <dbReference type="ARBA" id="ARBA00023125"/>
    </source>
</evidence>
<sequence length="114" mass="12220">MSDVQGMRPFVHPPVEDITLSGVLYALSDPARLAIIRALAGAGDCLSCSQAAPGALPKSTLSHHYRILREAGLIRSERRGAEVRNTLRCQDVDRRFPGLLAKVLEAAGQSASRA</sequence>
<dbReference type="Gene3D" id="1.10.10.10">
    <property type="entry name" value="Winged helix-like DNA-binding domain superfamily/Winged helix DNA-binding domain"/>
    <property type="match status" value="1"/>
</dbReference>
<dbReference type="InterPro" id="IPR051081">
    <property type="entry name" value="HTH_MetalResp_TranReg"/>
</dbReference>
<comment type="caution">
    <text evidence="5">The sequence shown here is derived from an EMBL/GenBank/DDBJ whole genome shotgun (WGS) entry which is preliminary data.</text>
</comment>
<evidence type="ECO:0000256" key="1">
    <source>
        <dbReference type="ARBA" id="ARBA00023015"/>
    </source>
</evidence>
<dbReference type="SMART" id="SM00418">
    <property type="entry name" value="HTH_ARSR"/>
    <property type="match status" value="1"/>
</dbReference>
<evidence type="ECO:0000313" key="6">
    <source>
        <dbReference type="Proteomes" id="UP001589906"/>
    </source>
</evidence>
<accession>A0ABV6QZM6</accession>
<dbReference type="InterPro" id="IPR036388">
    <property type="entry name" value="WH-like_DNA-bd_sf"/>
</dbReference>
<dbReference type="PRINTS" id="PR00778">
    <property type="entry name" value="HTHARSR"/>
</dbReference>
<dbReference type="CDD" id="cd00090">
    <property type="entry name" value="HTH_ARSR"/>
    <property type="match status" value="1"/>
</dbReference>
<dbReference type="EMBL" id="JBHLSW010000003">
    <property type="protein sequence ID" value="MFC0632822.1"/>
    <property type="molecule type" value="Genomic_DNA"/>
</dbReference>
<evidence type="ECO:0000313" key="5">
    <source>
        <dbReference type="EMBL" id="MFC0632822.1"/>
    </source>
</evidence>
<name>A0ABV6QZM6_9CAUL</name>
<keyword evidence="1" id="KW-0805">Transcription regulation</keyword>
<dbReference type="Proteomes" id="UP001589906">
    <property type="component" value="Unassembled WGS sequence"/>
</dbReference>
<feature type="domain" description="HTH arsR-type" evidence="4">
    <location>
        <begin position="12"/>
        <end position="107"/>
    </location>
</feature>
<keyword evidence="6" id="KW-1185">Reference proteome</keyword>
<evidence type="ECO:0000259" key="4">
    <source>
        <dbReference type="PROSITE" id="PS50987"/>
    </source>
</evidence>
<dbReference type="SUPFAM" id="SSF46785">
    <property type="entry name" value="Winged helix' DNA-binding domain"/>
    <property type="match status" value="1"/>
</dbReference>
<evidence type="ECO:0000256" key="3">
    <source>
        <dbReference type="ARBA" id="ARBA00023163"/>
    </source>
</evidence>
<proteinExistence type="predicted"/>
<dbReference type="RefSeq" id="WP_376834113.1">
    <property type="nucleotide sequence ID" value="NZ_JBHLSW010000003.1"/>
</dbReference>
<dbReference type="InterPro" id="IPR001845">
    <property type="entry name" value="HTH_ArsR_DNA-bd_dom"/>
</dbReference>
<dbReference type="PANTHER" id="PTHR33154">
    <property type="entry name" value="TRANSCRIPTIONAL REGULATOR, ARSR FAMILY"/>
    <property type="match status" value="1"/>
</dbReference>
<dbReference type="PANTHER" id="PTHR33154:SF12">
    <property type="entry name" value="TRANSCRIPTIONAL REGULATORY PROTEIN"/>
    <property type="match status" value="1"/>
</dbReference>
<dbReference type="Pfam" id="PF12840">
    <property type="entry name" value="HTH_20"/>
    <property type="match status" value="1"/>
</dbReference>
<organism evidence="5 6">
    <name type="scientific">Brevundimonas balnearis</name>
    <dbReference type="NCBI Taxonomy" id="1572858"/>
    <lineage>
        <taxon>Bacteria</taxon>
        <taxon>Pseudomonadati</taxon>
        <taxon>Pseudomonadota</taxon>
        <taxon>Alphaproteobacteria</taxon>
        <taxon>Caulobacterales</taxon>
        <taxon>Caulobacteraceae</taxon>
        <taxon>Brevundimonas</taxon>
    </lineage>
</organism>
<keyword evidence="2" id="KW-0238">DNA-binding</keyword>